<dbReference type="SUPFAM" id="SSF50104">
    <property type="entry name" value="Translation proteins SH3-like domain"/>
    <property type="match status" value="1"/>
</dbReference>
<dbReference type="GO" id="GO:0005762">
    <property type="term" value="C:mitochondrial large ribosomal subunit"/>
    <property type="evidence" value="ECO:0007669"/>
    <property type="project" value="TreeGrafter"/>
</dbReference>
<dbReference type="InterPro" id="IPR008991">
    <property type="entry name" value="Translation_prot_SH3-like_sf"/>
</dbReference>
<dbReference type="AlphaFoldDB" id="R8BSF5"/>
<name>R8BSF5_PHAM7</name>
<evidence type="ECO:0000256" key="4">
    <source>
        <dbReference type="SAM" id="MobiDB-lite"/>
    </source>
</evidence>
<dbReference type="GO" id="GO:0006412">
    <property type="term" value="P:translation"/>
    <property type="evidence" value="ECO:0007669"/>
    <property type="project" value="InterPro"/>
</dbReference>
<dbReference type="eggNOG" id="KOG1698">
    <property type="taxonomic scope" value="Eukaryota"/>
</dbReference>
<dbReference type="InterPro" id="IPR001857">
    <property type="entry name" value="Ribosomal_bL19"/>
</dbReference>
<dbReference type="HOGENOM" id="CLU_076387_0_1_1"/>
<dbReference type="InterPro" id="IPR038657">
    <property type="entry name" value="Ribosomal_bL19_sf"/>
</dbReference>
<reference evidence="6" key="1">
    <citation type="journal article" date="2013" name="Genome Announc.">
        <title>Draft genome sequence of the ascomycete Phaeoacremonium aleophilum strain UCR-PA7, a causal agent of the esca disease complex in grapevines.</title>
        <authorList>
            <person name="Blanco-Ulate B."/>
            <person name="Rolshausen P."/>
            <person name="Cantu D."/>
        </authorList>
    </citation>
    <scope>NUCLEOTIDE SEQUENCE [LARGE SCALE GENOMIC DNA]</scope>
    <source>
        <strain evidence="6">UCR-PA7</strain>
    </source>
</reference>
<evidence type="ECO:0000256" key="1">
    <source>
        <dbReference type="ARBA" id="ARBA00005781"/>
    </source>
</evidence>
<keyword evidence="6" id="KW-1185">Reference proteome</keyword>
<dbReference type="OrthoDB" id="432645at2759"/>
<keyword evidence="2 5" id="KW-0689">Ribosomal protein</keyword>
<sequence>MNAASLRRPLGCLKTTLRQTRQQRFFRRLLATAAETSQPSPRIPDAATFHAIQDTRTKKIRTGFAVYNGASAIPTLTPPPVNPVGAYHAEQIRKMDPTGARTRLFSKENADSAKVGDVLMVTTRRAAEPFSGVCISIRRRGIETAILLRGQLTKVGVEMWFKVYSRNVLGIEIIHRRPKRARRARLTYMRKPKHDKGSVDELVKNWRKSRNVFATRGGATAAKATAKSAKGAPKKK</sequence>
<dbReference type="GeneID" id="19322460"/>
<dbReference type="FunFam" id="2.30.30.790:FF:000007">
    <property type="entry name" value="Mitochondrial ribosomal protein, putative"/>
    <property type="match status" value="1"/>
</dbReference>
<gene>
    <name evidence="5" type="ORF">UCRPA7_2232</name>
</gene>
<dbReference type="RefSeq" id="XP_007913004.1">
    <property type="nucleotide sequence ID" value="XM_007914813.1"/>
</dbReference>
<organism evidence="5 6">
    <name type="scientific">Phaeoacremonium minimum (strain UCR-PA7)</name>
    <name type="common">Esca disease fungus</name>
    <name type="synonym">Togninia minima</name>
    <dbReference type="NCBI Taxonomy" id="1286976"/>
    <lineage>
        <taxon>Eukaryota</taxon>
        <taxon>Fungi</taxon>
        <taxon>Dikarya</taxon>
        <taxon>Ascomycota</taxon>
        <taxon>Pezizomycotina</taxon>
        <taxon>Sordariomycetes</taxon>
        <taxon>Sordariomycetidae</taxon>
        <taxon>Togniniales</taxon>
        <taxon>Togniniaceae</taxon>
        <taxon>Phaeoacremonium</taxon>
    </lineage>
</organism>
<evidence type="ECO:0000313" key="6">
    <source>
        <dbReference type="Proteomes" id="UP000014074"/>
    </source>
</evidence>
<dbReference type="PANTHER" id="PTHR15680:SF9">
    <property type="entry name" value="LARGE RIBOSOMAL SUBUNIT PROTEIN BL19M"/>
    <property type="match status" value="1"/>
</dbReference>
<dbReference type="Pfam" id="PF01245">
    <property type="entry name" value="Ribosomal_L19"/>
    <property type="match status" value="1"/>
</dbReference>
<protein>
    <submittedName>
        <fullName evidence="5">Putative ribosomal protein l19 protein</fullName>
    </submittedName>
</protein>
<dbReference type="Gene3D" id="2.30.30.790">
    <property type="match status" value="1"/>
</dbReference>
<accession>R8BSF5</accession>
<dbReference type="GO" id="GO:0003735">
    <property type="term" value="F:structural constituent of ribosome"/>
    <property type="evidence" value="ECO:0007669"/>
    <property type="project" value="InterPro"/>
</dbReference>
<proteinExistence type="inferred from homology"/>
<dbReference type="EMBL" id="KB932928">
    <property type="protein sequence ID" value="EOO02254.1"/>
    <property type="molecule type" value="Genomic_DNA"/>
</dbReference>
<feature type="region of interest" description="Disordered" evidence="4">
    <location>
        <begin position="217"/>
        <end position="236"/>
    </location>
</feature>
<keyword evidence="3" id="KW-0687">Ribonucleoprotein</keyword>
<evidence type="ECO:0000256" key="2">
    <source>
        <dbReference type="ARBA" id="ARBA00022980"/>
    </source>
</evidence>
<dbReference type="KEGG" id="tmn:UCRPA7_2232"/>
<evidence type="ECO:0000313" key="5">
    <source>
        <dbReference type="EMBL" id="EOO02254.1"/>
    </source>
</evidence>
<comment type="similarity">
    <text evidence="1">Belongs to the bacterial ribosomal protein bL19 family.</text>
</comment>
<evidence type="ECO:0000256" key="3">
    <source>
        <dbReference type="ARBA" id="ARBA00023274"/>
    </source>
</evidence>
<dbReference type="PANTHER" id="PTHR15680">
    <property type="entry name" value="RIBOSOMAL PROTEIN L19"/>
    <property type="match status" value="1"/>
</dbReference>
<dbReference type="Proteomes" id="UP000014074">
    <property type="component" value="Unassembled WGS sequence"/>
</dbReference>